<evidence type="ECO:0000256" key="4">
    <source>
        <dbReference type="ARBA" id="ARBA00023136"/>
    </source>
</evidence>
<dbReference type="Proteomes" id="UP000494040">
    <property type="component" value="Unassembled WGS sequence"/>
</dbReference>
<evidence type="ECO:0000256" key="6">
    <source>
        <dbReference type="SAM" id="MobiDB-lite"/>
    </source>
</evidence>
<keyword evidence="4 7" id="KW-0472">Membrane</keyword>
<reference evidence="9" key="1">
    <citation type="submission" date="2022-01" db="UniProtKB">
        <authorList>
            <consortium name="EnsemblMetazoa"/>
        </authorList>
    </citation>
    <scope>IDENTIFICATION</scope>
</reference>
<keyword evidence="10" id="KW-1185">Reference proteome</keyword>
<dbReference type="PANTHER" id="PTHR12943">
    <property type="entry name" value="HOMOCYSTEINE-RESPONSIVE ENDOPLASMIC RETICULUM-RESIDENT UNIQUITIN-LIKE DOMAIN HERPUD PROTEIN FAMILY MEMBER"/>
    <property type="match status" value="1"/>
</dbReference>
<dbReference type="EnsemblMetazoa" id="XM_014394466.2">
    <property type="protein sequence ID" value="XP_014249952.1"/>
    <property type="gene ID" value="LOC106666925"/>
</dbReference>
<feature type="transmembrane region" description="Helical" evidence="7">
    <location>
        <begin position="273"/>
        <end position="290"/>
    </location>
</feature>
<dbReference type="Pfam" id="PF00240">
    <property type="entry name" value="ubiquitin"/>
    <property type="match status" value="1"/>
</dbReference>
<dbReference type="GO" id="GO:0030968">
    <property type="term" value="P:endoplasmic reticulum unfolded protein response"/>
    <property type="evidence" value="ECO:0007669"/>
    <property type="project" value="TreeGrafter"/>
</dbReference>
<dbReference type="Gene3D" id="3.10.20.90">
    <property type="entry name" value="Phosphatidylinositol 3-kinase Catalytic Subunit, Chain A, domain 1"/>
    <property type="match status" value="1"/>
</dbReference>
<sequence length="349" mass="39605">MASADLIILVKAPNQLIGDQKITCQRNWTVKQLKEHLFEVYPNRPLPKDQKLIYSGQLLTDTTLLSDVIKTYNGQEINTIHLVCAVKVSVNPIRPHVGIESPAPATTNVTTNPTQPSPLQASSDASSTRPEPTENTGCYYPSMLTNPPWYSCPINRLSGNRNAESQEDEFEWVHQAYINYLNSYLRMTELMYNIPLTHDSDDTSSGTDGEGFVERPAGVEQDDGAAQIHPQPAAVGENEEEDEHFNRDLLEWIYIYFRFGVLFMFVYFYSSPIRFLLVVTMMVLLFYIEIERYRLRYGPQDEPVVEGAGPADEEQVNGNPPAPQQNNWLSMAWTFVSLFFLSLIPDLIN</sequence>
<proteinExistence type="predicted"/>
<evidence type="ECO:0000313" key="10">
    <source>
        <dbReference type="Proteomes" id="UP000494040"/>
    </source>
</evidence>
<dbReference type="EnsemblMetazoa" id="XM_014394464.2">
    <property type="protein sequence ID" value="XP_014249950.1"/>
    <property type="gene ID" value="LOC106666925"/>
</dbReference>
<evidence type="ECO:0000313" key="9">
    <source>
        <dbReference type="EnsemblMetazoa" id="XP_014249952.1"/>
    </source>
</evidence>
<keyword evidence="2 7" id="KW-0812">Transmembrane</keyword>
<keyword evidence="5" id="KW-0834">Unfolded protein response</keyword>
<dbReference type="InterPro" id="IPR039751">
    <property type="entry name" value="HERPUD1/2"/>
</dbReference>
<organism evidence="9 10">
    <name type="scientific">Cimex lectularius</name>
    <name type="common">Bed bug</name>
    <name type="synonym">Acanthia lectularia</name>
    <dbReference type="NCBI Taxonomy" id="79782"/>
    <lineage>
        <taxon>Eukaryota</taxon>
        <taxon>Metazoa</taxon>
        <taxon>Ecdysozoa</taxon>
        <taxon>Arthropoda</taxon>
        <taxon>Hexapoda</taxon>
        <taxon>Insecta</taxon>
        <taxon>Pterygota</taxon>
        <taxon>Neoptera</taxon>
        <taxon>Paraneoptera</taxon>
        <taxon>Hemiptera</taxon>
        <taxon>Heteroptera</taxon>
        <taxon>Panheteroptera</taxon>
        <taxon>Cimicomorpha</taxon>
        <taxon>Cimicidae</taxon>
        <taxon>Cimex</taxon>
    </lineage>
</organism>
<dbReference type="OrthoDB" id="21589at2759"/>
<feature type="region of interest" description="Disordered" evidence="6">
    <location>
        <begin position="99"/>
        <end position="140"/>
    </location>
</feature>
<dbReference type="InterPro" id="IPR029071">
    <property type="entry name" value="Ubiquitin-like_domsf"/>
</dbReference>
<evidence type="ECO:0000256" key="1">
    <source>
        <dbReference type="ARBA" id="ARBA00004370"/>
    </source>
</evidence>
<feature type="compositionally biased region" description="Polar residues" evidence="6">
    <location>
        <begin position="119"/>
        <end position="136"/>
    </location>
</feature>
<dbReference type="GO" id="GO:0016020">
    <property type="term" value="C:membrane"/>
    <property type="evidence" value="ECO:0007669"/>
    <property type="project" value="UniProtKB-SubCell"/>
</dbReference>
<keyword evidence="3 7" id="KW-1133">Transmembrane helix</keyword>
<dbReference type="OMA" id="DQTINCC"/>
<evidence type="ECO:0000256" key="2">
    <source>
        <dbReference type="ARBA" id="ARBA00022692"/>
    </source>
</evidence>
<comment type="subcellular location">
    <subcellularLocation>
        <location evidence="1">Membrane</location>
    </subcellularLocation>
</comment>
<dbReference type="AlphaFoldDB" id="A0A8I6RXU4"/>
<dbReference type="PANTHER" id="PTHR12943:SF27">
    <property type="entry name" value="HOMOCYSTEINE-INDUCED ENDOPLASMIC RETICULUM PROTEIN, ISOFORM A"/>
    <property type="match status" value="1"/>
</dbReference>
<dbReference type="PROSITE" id="PS50053">
    <property type="entry name" value="UBIQUITIN_2"/>
    <property type="match status" value="1"/>
</dbReference>
<evidence type="ECO:0000256" key="7">
    <source>
        <dbReference type="SAM" id="Phobius"/>
    </source>
</evidence>
<dbReference type="KEGG" id="clec:106666925"/>
<name>A0A8I6RXU4_CIMLE</name>
<dbReference type="FunFam" id="3.10.20.90:FF:000046">
    <property type="entry name" value="Homocysteine-responsive endoplasmic reticulum-resident ubiquitin-like domain member 2 protein"/>
    <property type="match status" value="1"/>
</dbReference>
<dbReference type="SMART" id="SM00213">
    <property type="entry name" value="UBQ"/>
    <property type="match status" value="1"/>
</dbReference>
<evidence type="ECO:0000256" key="3">
    <source>
        <dbReference type="ARBA" id="ARBA00022989"/>
    </source>
</evidence>
<protein>
    <recommendedName>
        <fullName evidence="8">Ubiquitin-like domain-containing protein</fullName>
    </recommendedName>
</protein>
<evidence type="ECO:0000259" key="8">
    <source>
        <dbReference type="PROSITE" id="PS50053"/>
    </source>
</evidence>
<dbReference type="CDD" id="cd01790">
    <property type="entry name" value="Ubl_HERP"/>
    <property type="match status" value="1"/>
</dbReference>
<gene>
    <name evidence="9" type="primary">106666925</name>
</gene>
<dbReference type="EnsemblMetazoa" id="XM_014394465.2">
    <property type="protein sequence ID" value="XP_014249951.1"/>
    <property type="gene ID" value="LOC106666925"/>
</dbReference>
<feature type="domain" description="Ubiquitin-like" evidence="8">
    <location>
        <begin position="6"/>
        <end position="83"/>
    </location>
</feature>
<dbReference type="SUPFAM" id="SSF54236">
    <property type="entry name" value="Ubiquitin-like"/>
    <property type="match status" value="1"/>
</dbReference>
<dbReference type="InterPro" id="IPR000626">
    <property type="entry name" value="Ubiquitin-like_dom"/>
</dbReference>
<feature type="compositionally biased region" description="Low complexity" evidence="6">
    <location>
        <begin position="101"/>
        <end position="118"/>
    </location>
</feature>
<accession>A0A8I6RXU4</accession>
<evidence type="ECO:0000256" key="5">
    <source>
        <dbReference type="ARBA" id="ARBA00023230"/>
    </source>
</evidence>